<comment type="caution">
    <text evidence="5">The sequence shown here is derived from an EMBL/GenBank/DDBJ whole genome shotgun (WGS) entry which is preliminary data.</text>
</comment>
<protein>
    <recommendedName>
        <fullName evidence="4">HTH merR-type domain-containing protein</fullName>
    </recommendedName>
</protein>
<feature type="domain" description="HTH merR-type" evidence="4">
    <location>
        <begin position="77"/>
        <end position="141"/>
    </location>
</feature>
<dbReference type="InterPro" id="IPR009061">
    <property type="entry name" value="DNA-bd_dom_put_sf"/>
</dbReference>
<evidence type="ECO:0000256" key="3">
    <source>
        <dbReference type="ARBA" id="ARBA00023163"/>
    </source>
</evidence>
<evidence type="ECO:0000256" key="2">
    <source>
        <dbReference type="ARBA" id="ARBA00023125"/>
    </source>
</evidence>
<evidence type="ECO:0000313" key="5">
    <source>
        <dbReference type="EMBL" id="MPN13029.1"/>
    </source>
</evidence>
<dbReference type="EMBL" id="VSSQ01059479">
    <property type="protein sequence ID" value="MPN13029.1"/>
    <property type="molecule type" value="Genomic_DNA"/>
</dbReference>
<dbReference type="PANTHER" id="PTHR30204:SF94">
    <property type="entry name" value="HEAVY METAL-DEPENDENT TRANSCRIPTIONAL REGULATOR HI_0293-RELATED"/>
    <property type="match status" value="1"/>
</dbReference>
<dbReference type="Pfam" id="PF13411">
    <property type="entry name" value="MerR_1"/>
    <property type="match status" value="1"/>
</dbReference>
<proteinExistence type="predicted"/>
<dbReference type="InterPro" id="IPR000551">
    <property type="entry name" value="MerR-type_HTH_dom"/>
</dbReference>
<dbReference type="CDD" id="cd00592">
    <property type="entry name" value="HTH_MerR-like"/>
    <property type="match status" value="1"/>
</dbReference>
<keyword evidence="1" id="KW-0805">Transcription regulation</keyword>
<keyword evidence="2" id="KW-0238">DNA-binding</keyword>
<organism evidence="5">
    <name type="scientific">bioreactor metagenome</name>
    <dbReference type="NCBI Taxonomy" id="1076179"/>
    <lineage>
        <taxon>unclassified sequences</taxon>
        <taxon>metagenomes</taxon>
        <taxon>ecological metagenomes</taxon>
    </lineage>
</organism>
<gene>
    <name evidence="5" type="ORF">SDC9_160349</name>
</gene>
<evidence type="ECO:0000259" key="4">
    <source>
        <dbReference type="PROSITE" id="PS50937"/>
    </source>
</evidence>
<dbReference type="GO" id="GO:0003677">
    <property type="term" value="F:DNA binding"/>
    <property type="evidence" value="ECO:0007669"/>
    <property type="project" value="UniProtKB-KW"/>
</dbReference>
<sequence length="195" mass="21560">MLRTALQVEIVQNGVRKTAVNTVKAAAIPDFAAALQYAQQYLQLVQAEQQRAEEGLYSAQAILHHQPPAAGPLLGRKQAADALGITIDTLRNWEMNGLLQVKRRQNGYRVYTPADLRLLRVIRSLRHANFSIAAILRMMGALSQNPNTNLRTALDTPQADDAISACDKLLTSLRTANANAQDMLAQIRQMQARFC</sequence>
<dbReference type="GO" id="GO:0003700">
    <property type="term" value="F:DNA-binding transcription factor activity"/>
    <property type="evidence" value="ECO:0007669"/>
    <property type="project" value="InterPro"/>
</dbReference>
<dbReference type="Gene3D" id="1.10.1660.10">
    <property type="match status" value="1"/>
</dbReference>
<dbReference type="SUPFAM" id="SSF46955">
    <property type="entry name" value="Putative DNA-binding domain"/>
    <property type="match status" value="1"/>
</dbReference>
<dbReference type="InterPro" id="IPR047057">
    <property type="entry name" value="MerR_fam"/>
</dbReference>
<reference evidence="5" key="1">
    <citation type="submission" date="2019-08" db="EMBL/GenBank/DDBJ databases">
        <authorList>
            <person name="Kucharzyk K."/>
            <person name="Murdoch R.W."/>
            <person name="Higgins S."/>
            <person name="Loffler F."/>
        </authorList>
    </citation>
    <scope>NUCLEOTIDE SEQUENCE</scope>
</reference>
<dbReference type="AlphaFoldDB" id="A0A645FI56"/>
<keyword evidence="3" id="KW-0804">Transcription</keyword>
<dbReference type="SMART" id="SM00422">
    <property type="entry name" value="HTH_MERR"/>
    <property type="match status" value="1"/>
</dbReference>
<accession>A0A645FI56</accession>
<evidence type="ECO:0000256" key="1">
    <source>
        <dbReference type="ARBA" id="ARBA00023015"/>
    </source>
</evidence>
<dbReference type="PANTHER" id="PTHR30204">
    <property type="entry name" value="REDOX-CYCLING DRUG-SENSING TRANSCRIPTIONAL ACTIVATOR SOXR"/>
    <property type="match status" value="1"/>
</dbReference>
<dbReference type="PROSITE" id="PS50937">
    <property type="entry name" value="HTH_MERR_2"/>
    <property type="match status" value="1"/>
</dbReference>
<name>A0A645FI56_9ZZZZ</name>